<evidence type="ECO:0000313" key="1">
    <source>
        <dbReference type="EMBL" id="WYF45139.1"/>
    </source>
</evidence>
<organism evidence="1">
    <name type="scientific">Deinococcus sp. VB142</name>
    <dbReference type="NCBI Taxonomy" id="3112952"/>
    <lineage>
        <taxon>Bacteria</taxon>
        <taxon>Thermotogati</taxon>
        <taxon>Deinococcota</taxon>
        <taxon>Deinococci</taxon>
        <taxon>Deinococcales</taxon>
        <taxon>Deinococcaceae</taxon>
        <taxon>Deinococcus</taxon>
    </lineage>
</organism>
<gene>
    <name evidence="1" type="ORF">WDJ50_03185</name>
</gene>
<dbReference type="EMBL" id="CP149782">
    <property type="protein sequence ID" value="WYF45139.1"/>
    <property type="molecule type" value="Genomic_DNA"/>
</dbReference>
<accession>A0AAU6Q446</accession>
<dbReference type="AlphaFoldDB" id="A0AAU6Q446"/>
<protein>
    <recommendedName>
        <fullName evidence="2">Hydrocarbon-binding protein</fullName>
    </recommendedName>
</protein>
<dbReference type="Gene3D" id="3.30.1380.20">
    <property type="entry name" value="Trafficking protein particle complex subunit 3"/>
    <property type="match status" value="1"/>
</dbReference>
<proteinExistence type="predicted"/>
<dbReference type="InterPro" id="IPR024096">
    <property type="entry name" value="NO_sig/Golgi_transp_ligand-bd"/>
</dbReference>
<evidence type="ECO:0008006" key="2">
    <source>
        <dbReference type="Google" id="ProtNLM"/>
    </source>
</evidence>
<reference evidence="1" key="1">
    <citation type="submission" date="2024-03" db="EMBL/GenBank/DDBJ databases">
        <title>Deinococcus weizhi sp. nov., isolated from human skin.</title>
        <authorList>
            <person name="Wei Z."/>
            <person name="Tian F."/>
            <person name="Yang C."/>
            <person name="Xin L.T."/>
            <person name="Wen Z.J."/>
            <person name="Lan K.C."/>
            <person name="Yu L."/>
            <person name="Zhe W."/>
            <person name="Dan F.D."/>
            <person name="Jun W."/>
            <person name="Rui Z."/>
            <person name="Yong X.J."/>
            <person name="Ting Y."/>
            <person name="Wei X."/>
            <person name="Xu Z.G."/>
            <person name="Xin Z."/>
            <person name="Dong F.G."/>
            <person name="Ni X.M."/>
            <person name="Zheng M.G."/>
            <person name="Chun Y."/>
            <person name="Qian W.X."/>
        </authorList>
    </citation>
    <scope>NUCLEOTIDE SEQUENCE</scope>
    <source>
        <strain evidence="1">VB142</strain>
    </source>
</reference>
<name>A0AAU6Q446_9DEIO</name>
<sequence>MPHSHNLRPELGDFSSVVCFKAVITGVEDTLGPDGAAVVFTRAGKVRGHALANELGVAGSNVPVEKLAEILNSAVGMDGTRLCAVTKSYQDGDKLVIETQETVCSAGEPQGSDRTCTFTLGAVWGAVEAITGKTYLGEQTESVLRGGSCDRFEFSEL</sequence>
<dbReference type="SUPFAM" id="SSF111126">
    <property type="entry name" value="Ligand-binding domain in the NO signalling and Golgi transport"/>
    <property type="match status" value="1"/>
</dbReference>
<dbReference type="RefSeq" id="WP_339096312.1">
    <property type="nucleotide sequence ID" value="NZ_CP149782.1"/>
</dbReference>